<dbReference type="Pfam" id="PF03645">
    <property type="entry name" value="Tctex-1"/>
    <property type="match status" value="1"/>
</dbReference>
<evidence type="ECO:0000256" key="1">
    <source>
        <dbReference type="ARBA" id="ARBA00005361"/>
    </source>
</evidence>
<dbReference type="EMBL" id="JAIFRP010004357">
    <property type="protein sequence ID" value="KAK2577543.1"/>
    <property type="molecule type" value="Genomic_DNA"/>
</dbReference>
<dbReference type="AlphaFoldDB" id="A0AAD9RD34"/>
<dbReference type="GO" id="GO:0007018">
    <property type="term" value="P:microtubule-based movement"/>
    <property type="evidence" value="ECO:0007669"/>
    <property type="project" value="TreeGrafter"/>
</dbReference>
<sequence>MSHHVLDINDKHRDNDNEVSMYQNSYQLEPYNIFIIEHINKIISTMILTNFQCIYNTVECAKLCNKIATNVLTQILKLQFGRYKIIVMITFIENANQPFNVSIGHLWDAKRDNYTTFTLETQIYYMLCCVFGIYYE</sequence>
<dbReference type="PANTHER" id="PTHR21255">
    <property type="entry name" value="T-COMPLEX-ASSOCIATED-TESTIS-EXPRESSED 1/ DYNEIN LIGHT CHAIN"/>
    <property type="match status" value="1"/>
</dbReference>
<dbReference type="Proteomes" id="UP001258017">
    <property type="component" value="Unassembled WGS sequence"/>
</dbReference>
<name>A0AAD9RD34_9HYME</name>
<evidence type="ECO:0000313" key="2">
    <source>
        <dbReference type="EMBL" id="KAK2577543.1"/>
    </source>
</evidence>
<comment type="caution">
    <text evidence="2">The sequence shown here is derived from an EMBL/GenBank/DDBJ whole genome shotgun (WGS) entry which is preliminary data.</text>
</comment>
<organism evidence="2 3">
    <name type="scientific">Odynerus spinipes</name>
    <dbReference type="NCBI Taxonomy" id="1348599"/>
    <lineage>
        <taxon>Eukaryota</taxon>
        <taxon>Metazoa</taxon>
        <taxon>Ecdysozoa</taxon>
        <taxon>Arthropoda</taxon>
        <taxon>Hexapoda</taxon>
        <taxon>Insecta</taxon>
        <taxon>Pterygota</taxon>
        <taxon>Neoptera</taxon>
        <taxon>Endopterygota</taxon>
        <taxon>Hymenoptera</taxon>
        <taxon>Apocrita</taxon>
        <taxon>Aculeata</taxon>
        <taxon>Vespoidea</taxon>
        <taxon>Vespidae</taxon>
        <taxon>Eumeninae</taxon>
        <taxon>Odynerus</taxon>
    </lineage>
</organism>
<reference evidence="2" key="2">
    <citation type="journal article" date="2023" name="Commun. Biol.">
        <title>Intrasexual cuticular hydrocarbon dimorphism in a wasp sheds light on hydrocarbon biosynthesis genes in Hymenoptera.</title>
        <authorList>
            <person name="Moris V.C."/>
            <person name="Podsiadlowski L."/>
            <person name="Martin S."/>
            <person name="Oeyen J.P."/>
            <person name="Donath A."/>
            <person name="Petersen M."/>
            <person name="Wilbrandt J."/>
            <person name="Misof B."/>
            <person name="Liedtke D."/>
            <person name="Thamm M."/>
            <person name="Scheiner R."/>
            <person name="Schmitt T."/>
            <person name="Niehuis O."/>
        </authorList>
    </citation>
    <scope>NUCLEOTIDE SEQUENCE</scope>
    <source>
        <strain evidence="2">GBR_01_08_01A</strain>
    </source>
</reference>
<dbReference type="PANTHER" id="PTHR21255:SF65">
    <property type="entry name" value="TCTEX1 DOMAIN-CONTAINING PROTEIN 2"/>
    <property type="match status" value="1"/>
</dbReference>
<keyword evidence="3" id="KW-1185">Reference proteome</keyword>
<evidence type="ECO:0008006" key="4">
    <source>
        <dbReference type="Google" id="ProtNLM"/>
    </source>
</evidence>
<protein>
    <recommendedName>
        <fullName evidence="4">Dynein light chain</fullName>
    </recommendedName>
</protein>
<evidence type="ECO:0000313" key="3">
    <source>
        <dbReference type="Proteomes" id="UP001258017"/>
    </source>
</evidence>
<accession>A0AAD9RD34</accession>
<dbReference type="GO" id="GO:0045505">
    <property type="term" value="F:dynein intermediate chain binding"/>
    <property type="evidence" value="ECO:0007669"/>
    <property type="project" value="TreeGrafter"/>
</dbReference>
<dbReference type="InterPro" id="IPR005334">
    <property type="entry name" value="Tctex-1-like"/>
</dbReference>
<proteinExistence type="inferred from homology"/>
<dbReference type="GO" id="GO:0005868">
    <property type="term" value="C:cytoplasmic dynein complex"/>
    <property type="evidence" value="ECO:0007669"/>
    <property type="project" value="TreeGrafter"/>
</dbReference>
<gene>
    <name evidence="2" type="ORF">KPH14_003627</name>
</gene>
<dbReference type="InterPro" id="IPR038586">
    <property type="entry name" value="Tctex-1-like_sf"/>
</dbReference>
<dbReference type="Gene3D" id="3.30.1140.40">
    <property type="entry name" value="Tctex-1"/>
    <property type="match status" value="1"/>
</dbReference>
<dbReference type="GO" id="GO:0005737">
    <property type="term" value="C:cytoplasm"/>
    <property type="evidence" value="ECO:0007669"/>
    <property type="project" value="TreeGrafter"/>
</dbReference>
<reference evidence="2" key="1">
    <citation type="submission" date="2021-08" db="EMBL/GenBank/DDBJ databases">
        <authorList>
            <person name="Misof B."/>
            <person name="Oliver O."/>
            <person name="Podsiadlowski L."/>
            <person name="Donath A."/>
            <person name="Peters R."/>
            <person name="Mayer C."/>
            <person name="Rust J."/>
            <person name="Gunkel S."/>
            <person name="Lesny P."/>
            <person name="Martin S."/>
            <person name="Oeyen J.P."/>
            <person name="Petersen M."/>
            <person name="Panagiotis P."/>
            <person name="Wilbrandt J."/>
            <person name="Tanja T."/>
        </authorList>
    </citation>
    <scope>NUCLEOTIDE SEQUENCE</scope>
    <source>
        <strain evidence="2">GBR_01_08_01A</strain>
        <tissue evidence="2">Thorax + abdomen</tissue>
    </source>
</reference>
<comment type="similarity">
    <text evidence="1">Belongs to the dynein light chain Tctex-type family.</text>
</comment>
<dbReference type="CDD" id="cd21451">
    <property type="entry name" value="DLC-like_TCTEX1D"/>
    <property type="match status" value="1"/>
</dbReference>